<dbReference type="AlphaFoldDB" id="A0A1J5P303"/>
<reference evidence="2" key="1">
    <citation type="submission" date="2016-10" db="EMBL/GenBank/DDBJ databases">
        <title>Sequence of Gallionella enrichment culture.</title>
        <authorList>
            <person name="Poehlein A."/>
            <person name="Muehling M."/>
            <person name="Daniel R."/>
        </authorList>
    </citation>
    <scope>NUCLEOTIDE SEQUENCE</scope>
</reference>
<evidence type="ECO:0000256" key="1">
    <source>
        <dbReference type="SAM" id="MobiDB-lite"/>
    </source>
</evidence>
<organism evidence="2">
    <name type="scientific">mine drainage metagenome</name>
    <dbReference type="NCBI Taxonomy" id="410659"/>
    <lineage>
        <taxon>unclassified sequences</taxon>
        <taxon>metagenomes</taxon>
        <taxon>ecological metagenomes</taxon>
    </lineage>
</organism>
<evidence type="ECO:0000313" key="2">
    <source>
        <dbReference type="EMBL" id="OIQ65937.1"/>
    </source>
</evidence>
<name>A0A1J5P303_9ZZZZ</name>
<gene>
    <name evidence="2" type="ORF">GALL_525000</name>
</gene>
<dbReference type="EMBL" id="MLJW01006949">
    <property type="protein sequence ID" value="OIQ65937.1"/>
    <property type="molecule type" value="Genomic_DNA"/>
</dbReference>
<sequence length="247" mass="28215">MPAHRNHPRQCLGHLRIGRDRRRGAHHDPRRQQDTAGLGVGHRRQPQHRHGVGQRQRPSRQDRAAGWHQPLHHTGHRCDQSGAANQCQPQCQRLPQHHGQWLHRAGTRAGAVAGAARLPQRRSRELRQLRQLRESDGQQPEQYHAGALSTVQRQPARGGLGVAPERVAANHHEHNAEFQRFSLWRHLPHACRASVVAQRGATGQRLDCDCRRGFAAPVHRVDHGLDSIQKSQRKRRFCRAERGIRRQ</sequence>
<feature type="compositionally biased region" description="Basic residues" evidence="1">
    <location>
        <begin position="41"/>
        <end position="52"/>
    </location>
</feature>
<accession>A0A1J5P303</accession>
<protein>
    <submittedName>
        <fullName evidence="2">Uncharacterized protein</fullName>
    </submittedName>
</protein>
<proteinExistence type="predicted"/>
<comment type="caution">
    <text evidence="2">The sequence shown here is derived from an EMBL/GenBank/DDBJ whole genome shotgun (WGS) entry which is preliminary data.</text>
</comment>
<feature type="region of interest" description="Disordered" evidence="1">
    <location>
        <begin position="1"/>
        <end position="83"/>
    </location>
</feature>